<gene>
    <name evidence="3" type="ORF">EHS25_002814</name>
</gene>
<sequence>MRTVDRGRSSGTESVGGRAQREGSATGHPVDWSQSSLFVIDRVALSDATRVQSSHSSAQAIDNATTYLRPALPSTPLLLSSFGARLLSVQVRLDVKAAKARLLVTVVLGCGVIIADLWSNRRGLGIYGLSLPTFHCSRPQDLAFIPLHEDMPETTWITGVAGFKTFPKEGAGYILSAEPGPDDETWNHPVAGPDLWTMVSPQEARHLLGSVAVRKRGLGMAGHGAALTVLQGGPVLLQCLESRKAEAPVRDLLNGHMYFSDMTGLDHYYHLGELFLAAWRLVSSTGEHELPTRLMYRAAPEARGDRPGQTHWFQQSVMPNTAIEENTILEDRAKSGLTFVYDRITISDILIGVPGNGLTHQLWMKPGSGVVEKKPPMVWFADDLTQIMDVGGFSRDYSLLADLAGHEYFAIHRDAILPRTEWVRPDGWVLQETQGFHGPAIGLWKELACGAAMRRWSKSLKETWQADAPFVSNLVREMARGRQNVHEPSPSLSGRGFTNDDGDEWAQMAILVDSLGLGR</sequence>
<evidence type="ECO:0000256" key="1">
    <source>
        <dbReference type="SAM" id="MobiDB-lite"/>
    </source>
</evidence>
<keyword evidence="2" id="KW-0472">Membrane</keyword>
<keyword evidence="2" id="KW-0812">Transmembrane</keyword>
<dbReference type="EMBL" id="RSCD01000015">
    <property type="protein sequence ID" value="RSH89148.1"/>
    <property type="molecule type" value="Genomic_DNA"/>
</dbReference>
<name>A0A427YDI3_9TREE</name>
<protein>
    <submittedName>
        <fullName evidence="3">Uncharacterized protein</fullName>
    </submittedName>
</protein>
<organism evidence="3 4">
    <name type="scientific">Saitozyma podzolica</name>
    <dbReference type="NCBI Taxonomy" id="1890683"/>
    <lineage>
        <taxon>Eukaryota</taxon>
        <taxon>Fungi</taxon>
        <taxon>Dikarya</taxon>
        <taxon>Basidiomycota</taxon>
        <taxon>Agaricomycotina</taxon>
        <taxon>Tremellomycetes</taxon>
        <taxon>Tremellales</taxon>
        <taxon>Trimorphomycetaceae</taxon>
        <taxon>Saitozyma</taxon>
    </lineage>
</organism>
<evidence type="ECO:0000313" key="3">
    <source>
        <dbReference type="EMBL" id="RSH89148.1"/>
    </source>
</evidence>
<keyword evidence="2" id="KW-1133">Transmembrane helix</keyword>
<dbReference type="Proteomes" id="UP000279259">
    <property type="component" value="Unassembled WGS sequence"/>
</dbReference>
<proteinExistence type="predicted"/>
<keyword evidence="4" id="KW-1185">Reference proteome</keyword>
<feature type="transmembrane region" description="Helical" evidence="2">
    <location>
        <begin position="100"/>
        <end position="118"/>
    </location>
</feature>
<accession>A0A427YDI3</accession>
<dbReference type="OrthoDB" id="529273at2759"/>
<evidence type="ECO:0000313" key="4">
    <source>
        <dbReference type="Proteomes" id="UP000279259"/>
    </source>
</evidence>
<evidence type="ECO:0000256" key="2">
    <source>
        <dbReference type="SAM" id="Phobius"/>
    </source>
</evidence>
<reference evidence="3 4" key="1">
    <citation type="submission" date="2018-11" db="EMBL/GenBank/DDBJ databases">
        <title>Genome sequence of Saitozyma podzolica DSM 27192.</title>
        <authorList>
            <person name="Aliyu H."/>
            <person name="Gorte O."/>
            <person name="Ochsenreither K."/>
        </authorList>
    </citation>
    <scope>NUCLEOTIDE SEQUENCE [LARGE SCALE GENOMIC DNA]</scope>
    <source>
        <strain evidence="3 4">DSM 27192</strain>
    </source>
</reference>
<feature type="region of interest" description="Disordered" evidence="1">
    <location>
        <begin position="1"/>
        <end position="29"/>
    </location>
</feature>
<comment type="caution">
    <text evidence="3">The sequence shown here is derived from an EMBL/GenBank/DDBJ whole genome shotgun (WGS) entry which is preliminary data.</text>
</comment>
<dbReference type="AlphaFoldDB" id="A0A427YDI3"/>